<protein>
    <submittedName>
        <fullName evidence="1">Uncharacterized protein</fullName>
    </submittedName>
</protein>
<organism evidence="1">
    <name type="scientific">Utricularia reniformis</name>
    <dbReference type="NCBI Taxonomy" id="192314"/>
    <lineage>
        <taxon>Eukaryota</taxon>
        <taxon>Viridiplantae</taxon>
        <taxon>Streptophyta</taxon>
        <taxon>Embryophyta</taxon>
        <taxon>Tracheophyta</taxon>
        <taxon>Spermatophyta</taxon>
        <taxon>Magnoliopsida</taxon>
        <taxon>eudicotyledons</taxon>
        <taxon>Gunneridae</taxon>
        <taxon>Pentapetalae</taxon>
        <taxon>asterids</taxon>
        <taxon>lamiids</taxon>
        <taxon>Lamiales</taxon>
        <taxon>Lentibulariaceae</taxon>
        <taxon>Utricularia</taxon>
    </lineage>
</organism>
<gene>
    <name evidence="1" type="ORF">AEK19_MT2279</name>
</gene>
<dbReference type="EMBL" id="KY774314">
    <property type="protein sequence ID" value="ART32424.1"/>
    <property type="molecule type" value="Genomic_DNA"/>
</dbReference>
<keyword evidence="1" id="KW-0496">Mitochondrion</keyword>
<name>A0A1Y0B4V5_9LAMI</name>
<evidence type="ECO:0000313" key="1">
    <source>
        <dbReference type="EMBL" id="ART32424.1"/>
    </source>
</evidence>
<geneLocation type="mitochondrion" evidence="1"/>
<sequence length="55" mass="6485">MPCFTLCDKLLVLLRTKQVQYTNRAKEQTRRHFHAKTNQSFLLRNFQLCANPSSS</sequence>
<proteinExistence type="predicted"/>
<accession>A0A1Y0B4V5</accession>
<reference evidence="1" key="1">
    <citation type="submission" date="2017-03" db="EMBL/GenBank/DDBJ databases">
        <title>The mitochondrial genome of the carnivorous plant Utricularia reniformis (Lentibulariaceae): structure, comparative analysis and evolutionary landmarks.</title>
        <authorList>
            <person name="Silva S.R."/>
            <person name="Alvarenga D.O."/>
            <person name="Michael T.P."/>
            <person name="Miranda V.F.O."/>
            <person name="Varani A.M."/>
        </authorList>
    </citation>
    <scope>NUCLEOTIDE SEQUENCE</scope>
</reference>
<dbReference type="AlphaFoldDB" id="A0A1Y0B4V5"/>